<dbReference type="Gene3D" id="3.40.50.720">
    <property type="entry name" value="NAD(P)-binding Rossmann-like Domain"/>
    <property type="match status" value="1"/>
</dbReference>
<evidence type="ECO:0000256" key="7">
    <source>
        <dbReference type="ARBA" id="ARBA00023027"/>
    </source>
</evidence>
<evidence type="ECO:0000256" key="8">
    <source>
        <dbReference type="ARBA" id="ARBA00023098"/>
    </source>
</evidence>
<keyword evidence="5" id="KW-0442">Lipid degradation</keyword>
<evidence type="ECO:0000256" key="5">
    <source>
        <dbReference type="ARBA" id="ARBA00022963"/>
    </source>
</evidence>
<evidence type="ECO:0000256" key="12">
    <source>
        <dbReference type="ARBA" id="ARBA00023268"/>
    </source>
</evidence>
<dbReference type="Pfam" id="PF00725">
    <property type="entry name" value="3HCDH"/>
    <property type="match status" value="2"/>
</dbReference>
<dbReference type="Gene3D" id="1.10.1040.50">
    <property type="match status" value="1"/>
</dbReference>
<dbReference type="Pfam" id="PF00378">
    <property type="entry name" value="ECH_1"/>
    <property type="match status" value="1"/>
</dbReference>
<feature type="domain" description="3-hydroxyacyl-CoA dehydrogenase C-terminal" evidence="14">
    <location>
        <begin position="478"/>
        <end position="570"/>
    </location>
</feature>
<proteinExistence type="predicted"/>
<evidence type="ECO:0000259" key="14">
    <source>
        <dbReference type="Pfam" id="PF00725"/>
    </source>
</evidence>
<dbReference type="GO" id="GO:0006635">
    <property type="term" value="P:fatty acid beta-oxidation"/>
    <property type="evidence" value="ECO:0007669"/>
    <property type="project" value="UniProtKB-UniPathway"/>
</dbReference>
<dbReference type="Proteomes" id="UP000198749">
    <property type="component" value="Unassembled WGS sequence"/>
</dbReference>
<dbReference type="FunFam" id="3.40.50.720:FF:000009">
    <property type="entry name" value="Fatty oxidation complex, alpha subunit"/>
    <property type="match status" value="1"/>
</dbReference>
<sequence length="693" mass="74168">MSAPKTAGQVHLHQEGNIAVITLDNPPVNSSTDAVRRGILAALDAIDLSQTKAVVLTGAGNNLMAGADLRELENEPTEPTLPQVTSALESCPVPVIAVVKGHTLGGGLELALACDFRLADAAATLGLPEVSVGVVPGAGGTQRLPRAIGLPAALDMIVSGKPVKAAKAIELGLVDQLLSETEAEAQYTEILTYAQNYNSGKHPLSQREVAPADEAELQAQAKKLISRSRGLPAAAAAAEVVLTAGKLSFAEAVAAERSQFLALRGSQAAQALRYLFFAERAEPYTPSQAIEPRPLKRVSVIGAGTMGSGIALCVLNCGYSVDLLELNPDALEAGVKRIEAELEGDIKRQRLTAEKRDALLARLNPTQDINSVAGTDLVIEAIIEDLDVKRSLFKNLAERVDENTLLATNTSYLDIDQIAADIPNPERVLGLHFFSPAHRMPLLEVVKSAATSEQTLTTASAFAKRLKKKAIVVTNSWGFVGNRLYAAYRRQCEFLLEEGASPEQIDAALEAYGFAMGPFKVGDMSGLDIAWRMRQQTADTRHLRRYVGIPDLLCEANRLGRKTAKGYYLYGDDNRPQPDPEVARIIANYRAENGIEAKPFSDEEIQQRAVIALINEALMLLSEGVCQRAADIDIALAHGYGFPRWRGGPIFIAQQMGHDALNNALDQLAAVSGKGHARGDANLLPPNADAAEE</sequence>
<dbReference type="InterPro" id="IPR036291">
    <property type="entry name" value="NAD(P)-bd_dom_sf"/>
</dbReference>
<dbReference type="InterPro" id="IPR001753">
    <property type="entry name" value="Enoyl-CoA_hydra/iso"/>
</dbReference>
<dbReference type="SUPFAM" id="SSF52096">
    <property type="entry name" value="ClpP/crotonase"/>
    <property type="match status" value="1"/>
</dbReference>
<evidence type="ECO:0000256" key="6">
    <source>
        <dbReference type="ARBA" id="ARBA00023002"/>
    </source>
</evidence>
<dbReference type="FunFam" id="1.10.1040.50:FF:000006">
    <property type="entry name" value="Peroxisomal bifunctional enzyme"/>
    <property type="match status" value="1"/>
</dbReference>
<dbReference type="GO" id="GO:0003857">
    <property type="term" value="F:(3S)-3-hydroxyacyl-CoA dehydrogenase (NAD+) activity"/>
    <property type="evidence" value="ECO:0007669"/>
    <property type="project" value="UniProtKB-EC"/>
</dbReference>
<evidence type="ECO:0000256" key="3">
    <source>
        <dbReference type="ARBA" id="ARBA00011245"/>
    </source>
</evidence>
<comment type="subcellular location">
    <subcellularLocation>
        <location evidence="1">Peroxisome</location>
    </subcellularLocation>
</comment>
<reference evidence="17" key="1">
    <citation type="submission" date="2016-10" db="EMBL/GenBank/DDBJ databases">
        <authorList>
            <person name="Varghese N."/>
            <person name="Submissions S."/>
        </authorList>
    </citation>
    <scope>NUCLEOTIDE SEQUENCE [LARGE SCALE GENOMIC DNA]</scope>
    <source>
        <strain evidence="17">DSM 18887</strain>
    </source>
</reference>
<evidence type="ECO:0000256" key="11">
    <source>
        <dbReference type="ARBA" id="ARBA00023239"/>
    </source>
</evidence>
<dbReference type="RefSeq" id="WP_091359439.1">
    <property type="nucleotide sequence ID" value="NZ_AP025284.1"/>
</dbReference>
<dbReference type="InterPro" id="IPR006176">
    <property type="entry name" value="3-OHacyl-CoA_DH_NAD-bd"/>
</dbReference>
<dbReference type="STRING" id="355243.SAMN03080615_02805"/>
<comment type="pathway">
    <text evidence="2">Lipid metabolism; fatty acid beta-oxidation.</text>
</comment>
<protein>
    <submittedName>
        <fullName evidence="16">3-hydroxyacyl-CoA dehydrogenase</fullName>
    </submittedName>
</protein>
<comment type="subunit">
    <text evidence="3">Monomer.</text>
</comment>
<keyword evidence="7" id="KW-0520">NAD</keyword>
<dbReference type="PANTHER" id="PTHR23309">
    <property type="entry name" value="3-HYDROXYACYL-COA DEHYROGENASE"/>
    <property type="match status" value="1"/>
</dbReference>
<keyword evidence="8" id="KW-0443">Lipid metabolism</keyword>
<keyword evidence="6" id="KW-0560">Oxidoreductase</keyword>
<evidence type="ECO:0000256" key="2">
    <source>
        <dbReference type="ARBA" id="ARBA00005005"/>
    </source>
</evidence>
<keyword evidence="12" id="KW-0511">Multifunctional enzyme</keyword>
<evidence type="ECO:0000259" key="15">
    <source>
        <dbReference type="Pfam" id="PF02737"/>
    </source>
</evidence>
<dbReference type="EMBL" id="FOGB01000008">
    <property type="protein sequence ID" value="SEQ80366.1"/>
    <property type="molecule type" value="Genomic_DNA"/>
</dbReference>
<evidence type="ECO:0000256" key="1">
    <source>
        <dbReference type="ARBA" id="ARBA00004275"/>
    </source>
</evidence>
<keyword evidence="17" id="KW-1185">Reference proteome</keyword>
<accession>A0A1H9J0N5</accession>
<name>A0A1H9J0N5_9GAMM</name>
<dbReference type="GO" id="GO:0070403">
    <property type="term" value="F:NAD+ binding"/>
    <property type="evidence" value="ECO:0007669"/>
    <property type="project" value="InterPro"/>
</dbReference>
<evidence type="ECO:0000313" key="16">
    <source>
        <dbReference type="EMBL" id="SEQ80366.1"/>
    </source>
</evidence>
<keyword evidence="4" id="KW-0276">Fatty acid metabolism</keyword>
<evidence type="ECO:0000256" key="13">
    <source>
        <dbReference type="ARBA" id="ARBA00049556"/>
    </source>
</evidence>
<dbReference type="Pfam" id="PF02737">
    <property type="entry name" value="3HCDH_N"/>
    <property type="match status" value="1"/>
</dbReference>
<feature type="domain" description="3-hydroxyacyl-CoA dehydrogenase C-terminal" evidence="14">
    <location>
        <begin position="606"/>
        <end position="678"/>
    </location>
</feature>
<keyword evidence="9" id="KW-0576">Peroxisome</keyword>
<keyword evidence="10" id="KW-0413">Isomerase</keyword>
<organism evidence="16 17">
    <name type="scientific">Amphritea atlantica</name>
    <dbReference type="NCBI Taxonomy" id="355243"/>
    <lineage>
        <taxon>Bacteria</taxon>
        <taxon>Pseudomonadati</taxon>
        <taxon>Pseudomonadota</taxon>
        <taxon>Gammaproteobacteria</taxon>
        <taxon>Oceanospirillales</taxon>
        <taxon>Oceanospirillaceae</taxon>
        <taxon>Amphritea</taxon>
    </lineage>
</organism>
<keyword evidence="11" id="KW-0456">Lyase</keyword>
<evidence type="ECO:0000313" key="17">
    <source>
        <dbReference type="Proteomes" id="UP000198749"/>
    </source>
</evidence>
<dbReference type="InterPro" id="IPR006108">
    <property type="entry name" value="3HC_DH_C"/>
</dbReference>
<dbReference type="InterPro" id="IPR029045">
    <property type="entry name" value="ClpP/crotonase-like_dom_sf"/>
</dbReference>
<dbReference type="SUPFAM" id="SSF51735">
    <property type="entry name" value="NAD(P)-binding Rossmann-fold domains"/>
    <property type="match status" value="1"/>
</dbReference>
<gene>
    <name evidence="16" type="ORF">SAMN03080615_02805</name>
</gene>
<dbReference type="AlphaFoldDB" id="A0A1H9J0N5"/>
<dbReference type="GO" id="GO:0016853">
    <property type="term" value="F:isomerase activity"/>
    <property type="evidence" value="ECO:0007669"/>
    <property type="project" value="UniProtKB-KW"/>
</dbReference>
<evidence type="ECO:0000256" key="10">
    <source>
        <dbReference type="ARBA" id="ARBA00023235"/>
    </source>
</evidence>
<dbReference type="OrthoDB" id="5389341at2"/>
<dbReference type="UniPathway" id="UPA00659"/>
<dbReference type="SUPFAM" id="SSF48179">
    <property type="entry name" value="6-phosphogluconate dehydrogenase C-terminal domain-like"/>
    <property type="match status" value="2"/>
</dbReference>
<comment type="catalytic activity">
    <reaction evidence="13">
        <text>a (3S)-3-hydroxyacyl-CoA + NAD(+) = a 3-oxoacyl-CoA + NADH + H(+)</text>
        <dbReference type="Rhea" id="RHEA:22432"/>
        <dbReference type="ChEBI" id="CHEBI:15378"/>
        <dbReference type="ChEBI" id="CHEBI:57318"/>
        <dbReference type="ChEBI" id="CHEBI:57540"/>
        <dbReference type="ChEBI" id="CHEBI:57945"/>
        <dbReference type="ChEBI" id="CHEBI:90726"/>
        <dbReference type="EC" id="1.1.1.35"/>
    </reaction>
</comment>
<evidence type="ECO:0000256" key="4">
    <source>
        <dbReference type="ARBA" id="ARBA00022832"/>
    </source>
</evidence>
<dbReference type="Gene3D" id="3.90.226.10">
    <property type="entry name" value="2-enoyl-CoA Hydratase, Chain A, domain 1"/>
    <property type="match status" value="1"/>
</dbReference>
<dbReference type="InterPro" id="IPR008927">
    <property type="entry name" value="6-PGluconate_DH-like_C_sf"/>
</dbReference>
<feature type="domain" description="3-hydroxyacyl-CoA dehydrogenase NAD binding" evidence="15">
    <location>
        <begin position="298"/>
        <end position="475"/>
    </location>
</feature>
<dbReference type="PANTHER" id="PTHR23309:SF49">
    <property type="entry name" value="PEROXISOMAL BIFUNCTIONAL ENZYME"/>
    <property type="match status" value="1"/>
</dbReference>
<dbReference type="GO" id="GO:0004300">
    <property type="term" value="F:enoyl-CoA hydratase activity"/>
    <property type="evidence" value="ECO:0007669"/>
    <property type="project" value="UniProtKB-ARBA"/>
</dbReference>
<evidence type="ECO:0000256" key="9">
    <source>
        <dbReference type="ARBA" id="ARBA00023140"/>
    </source>
</evidence>
<dbReference type="CDD" id="cd06558">
    <property type="entry name" value="crotonase-like"/>
    <property type="match status" value="1"/>
</dbReference>